<evidence type="ECO:0000313" key="1">
    <source>
        <dbReference type="EMBL" id="OAM42205.1"/>
    </source>
</evidence>
<evidence type="ECO:0000313" key="2">
    <source>
        <dbReference type="Proteomes" id="UP000077726"/>
    </source>
</evidence>
<dbReference type="RefSeq" id="WP_064089977.1">
    <property type="nucleotide sequence ID" value="NZ_LXSQ01000019.1"/>
</dbReference>
<dbReference type="Proteomes" id="UP000077726">
    <property type="component" value="Unassembled WGS sequence"/>
</dbReference>
<protein>
    <recommendedName>
        <fullName evidence="3">Lipoprotein</fullName>
    </recommendedName>
</protein>
<reference evidence="2" key="1">
    <citation type="submission" date="2016-05" db="EMBL/GenBank/DDBJ databases">
        <title>Draft genome of Corynebacterium afermentans subsp. afermentans LCDC 88199T.</title>
        <authorList>
            <person name="Bernier A.-M."/>
            <person name="Bernard K."/>
        </authorList>
    </citation>
    <scope>NUCLEOTIDE SEQUENCE [LARGE SCALE GENOMIC DNA]</scope>
    <source>
        <strain evidence="2">NML130454</strain>
    </source>
</reference>
<accession>A0A1B6VY30</accession>
<dbReference type="OrthoDB" id="8610490at2"/>
<organism evidence="1 2">
    <name type="scientific">Eikenella halliae</name>
    <dbReference type="NCBI Taxonomy" id="1795832"/>
    <lineage>
        <taxon>Bacteria</taxon>
        <taxon>Pseudomonadati</taxon>
        <taxon>Pseudomonadota</taxon>
        <taxon>Betaproteobacteria</taxon>
        <taxon>Neisseriales</taxon>
        <taxon>Neisseriaceae</taxon>
        <taxon>Eikenella</taxon>
    </lineage>
</organism>
<dbReference type="PROSITE" id="PS51257">
    <property type="entry name" value="PROKAR_LIPOPROTEIN"/>
    <property type="match status" value="1"/>
</dbReference>
<name>A0A1B6VY30_9NEIS</name>
<sequence>MKIYLAAALLFLSACRSGEPPLVKHELYLPEAVQGQGYYAEVELPFLHLDERWTVPLNSGFALSSLNSGGGTRIALSHSGAQPYHELGERLTLNGSTGGGSLYERHQAELYVKVHRADAPELQHCTPLRPKPDVLMYDCGRQNPRYEQSKQGGWQCKTPQQCSLTIERP</sequence>
<dbReference type="AlphaFoldDB" id="A0A1B6VY30"/>
<dbReference type="STRING" id="1795832.A7Q00_07590"/>
<proteinExistence type="predicted"/>
<keyword evidence="2" id="KW-1185">Reference proteome</keyword>
<evidence type="ECO:0008006" key="3">
    <source>
        <dbReference type="Google" id="ProtNLM"/>
    </source>
</evidence>
<dbReference type="EMBL" id="LXSQ01000019">
    <property type="protein sequence ID" value="OAM42205.1"/>
    <property type="molecule type" value="Genomic_DNA"/>
</dbReference>
<comment type="caution">
    <text evidence="1">The sequence shown here is derived from an EMBL/GenBank/DDBJ whole genome shotgun (WGS) entry which is preliminary data.</text>
</comment>
<gene>
    <name evidence="1" type="ORF">A7Q00_07590</name>
</gene>